<dbReference type="Proteomes" id="UP000246991">
    <property type="component" value="Unassembled WGS sequence"/>
</dbReference>
<evidence type="ECO:0000313" key="2">
    <source>
        <dbReference type="EMBL" id="PWW73483.1"/>
    </source>
</evidence>
<dbReference type="EMBL" id="PYWC01000079">
    <property type="protein sequence ID" value="PWW73483.1"/>
    <property type="molecule type" value="Genomic_DNA"/>
</dbReference>
<protein>
    <submittedName>
        <fullName evidence="2">Uncharacterized protein</fullName>
    </submittedName>
</protein>
<dbReference type="AlphaFoldDB" id="A0A317SGD3"/>
<evidence type="ECO:0000313" key="3">
    <source>
        <dbReference type="Proteomes" id="UP000246991"/>
    </source>
</evidence>
<reference evidence="2 3" key="1">
    <citation type="submission" date="2018-03" db="EMBL/GenBank/DDBJ databases">
        <title>Genomes of Pezizomycetes fungi and the evolution of truffles.</title>
        <authorList>
            <person name="Murat C."/>
            <person name="Payen T."/>
            <person name="Noel B."/>
            <person name="Kuo A."/>
            <person name="Martin F.M."/>
        </authorList>
    </citation>
    <scope>NUCLEOTIDE SEQUENCE [LARGE SCALE GENOMIC DNA]</scope>
    <source>
        <strain evidence="2">091103-1</strain>
    </source>
</reference>
<name>A0A317SGD3_9PEZI</name>
<comment type="caution">
    <text evidence="2">The sequence shown here is derived from an EMBL/GenBank/DDBJ whole genome shotgun (WGS) entry which is preliminary data.</text>
</comment>
<accession>A0A317SGD3</accession>
<keyword evidence="3" id="KW-1185">Reference proteome</keyword>
<feature type="compositionally biased region" description="Pro residues" evidence="1">
    <location>
        <begin position="11"/>
        <end position="21"/>
    </location>
</feature>
<sequence length="169" mass="18696">MLGRRQRSPEGRPPSGIPPRPSVHKHSSRPFLRVRRILHESLILFDGAWGRNHRLPAHTRNLHYHRLLLELSYEGTPIPTSVTGTQPAKSIKPPTSSSSGFLNHRHRPGTRTLSAARARTPPCAGAPMGYTLLPPPALTRQVWPQRRGRVAPAQLRCESGQFGQLGGAE</sequence>
<gene>
    <name evidence="2" type="ORF">C7212DRAFT_333236</name>
</gene>
<organism evidence="2 3">
    <name type="scientific">Tuber magnatum</name>
    <name type="common">white Piedmont truffle</name>
    <dbReference type="NCBI Taxonomy" id="42249"/>
    <lineage>
        <taxon>Eukaryota</taxon>
        <taxon>Fungi</taxon>
        <taxon>Dikarya</taxon>
        <taxon>Ascomycota</taxon>
        <taxon>Pezizomycotina</taxon>
        <taxon>Pezizomycetes</taxon>
        <taxon>Pezizales</taxon>
        <taxon>Tuberaceae</taxon>
        <taxon>Tuber</taxon>
    </lineage>
</organism>
<proteinExistence type="predicted"/>
<feature type="region of interest" description="Disordered" evidence="1">
    <location>
        <begin position="82"/>
        <end position="117"/>
    </location>
</feature>
<evidence type="ECO:0000256" key="1">
    <source>
        <dbReference type="SAM" id="MobiDB-lite"/>
    </source>
</evidence>
<feature type="region of interest" description="Disordered" evidence="1">
    <location>
        <begin position="1"/>
        <end position="28"/>
    </location>
</feature>
<feature type="compositionally biased region" description="Polar residues" evidence="1">
    <location>
        <begin position="82"/>
        <end position="101"/>
    </location>
</feature>